<evidence type="ECO:0000313" key="1">
    <source>
        <dbReference type="EMBL" id="PIR94004.1"/>
    </source>
</evidence>
<dbReference type="AlphaFoldDB" id="A0A2H0V4J3"/>
<proteinExistence type="predicted"/>
<evidence type="ECO:0000313" key="2">
    <source>
        <dbReference type="Proteomes" id="UP000229901"/>
    </source>
</evidence>
<protein>
    <submittedName>
        <fullName evidence="1">Uncharacterized protein</fullName>
    </submittedName>
</protein>
<comment type="caution">
    <text evidence="1">The sequence shown here is derived from an EMBL/GenBank/DDBJ whole genome shotgun (WGS) entry which is preliminary data.</text>
</comment>
<accession>A0A2H0V4J3</accession>
<reference evidence="2" key="1">
    <citation type="submission" date="2017-09" db="EMBL/GenBank/DDBJ databases">
        <title>Depth-based differentiation of microbial function through sediment-hosted aquifers and enrichment of novel symbionts in the deep terrestrial subsurface.</title>
        <authorList>
            <person name="Probst A.J."/>
            <person name="Ladd B."/>
            <person name="Jarett J.K."/>
            <person name="Geller-Mcgrath D.E."/>
            <person name="Sieber C.M.K."/>
            <person name="Emerson J.B."/>
            <person name="Anantharaman K."/>
            <person name="Thomas B.C."/>
            <person name="Malmstrom R."/>
            <person name="Stieglmeier M."/>
            <person name="Klingl A."/>
            <person name="Woyke T."/>
            <person name="Ryan C.M."/>
            <person name="Banfield J.F."/>
        </authorList>
    </citation>
    <scope>NUCLEOTIDE SEQUENCE [LARGE SCALE GENOMIC DNA]</scope>
</reference>
<dbReference type="Proteomes" id="UP000229901">
    <property type="component" value="Unassembled WGS sequence"/>
</dbReference>
<dbReference type="EMBL" id="PFAP01000024">
    <property type="protein sequence ID" value="PIR94004.1"/>
    <property type="molecule type" value="Genomic_DNA"/>
</dbReference>
<organism evidence="1 2">
    <name type="scientific">Candidatus Falkowbacteria bacterium CG10_big_fil_rev_8_21_14_0_10_39_11</name>
    <dbReference type="NCBI Taxonomy" id="1974565"/>
    <lineage>
        <taxon>Bacteria</taxon>
        <taxon>Candidatus Falkowiibacteriota</taxon>
    </lineage>
</organism>
<name>A0A2H0V4J3_9BACT</name>
<sequence length="82" mass="10026">MLLNFFRGRYLVMVRMPVHFVSDFMSYIRPSKDKVDVSEYLTRRIKRNRKILTSSYNKLFLIMIHYIKIISLENSIDFLFKK</sequence>
<gene>
    <name evidence="1" type="ORF">COT97_03645</name>
</gene>